<protein>
    <submittedName>
        <fullName evidence="3">Vitelline envelope zona pellucida domain protein 22</fullName>
    </submittedName>
</protein>
<dbReference type="AlphaFoldDB" id="D0EL60"/>
<feature type="domain" description="Vitelline envelope sperm lysin receptor C-terminal" evidence="2">
    <location>
        <begin position="58"/>
        <end position="288"/>
    </location>
</feature>
<evidence type="ECO:0000256" key="1">
    <source>
        <dbReference type="SAM" id="SignalP"/>
    </source>
</evidence>
<sequence length="322" mass="35074">MMAGGGGKSGVACMIVLISILLALASGQTSVKPQAKQPHRVVKVKSECCVGRTGLSTISVLSDFPVVVEVFCKNGVVARPITTDGVTYIQKAAFEDNSSTPCVFEEMKESLVYRVKVRVSWKTRVKGIYLKGTGKYYTVTCIYGEKAHNTSQAIEIDSSYQIYDEIIQNKGSAMTSDVSMTLVGPLGRPVRNTILLGSRLRIQATVKGDVHVRPVSCWATNGNNTFRVLLGGCGDGDIFKKNVGFHVNGTMIRSPLFRAFRLPGSKVMSFKCIFAACDNPVTCDGSSCYKEETLSDESFVDNYTTPTLPILITEFTTRPNRT</sequence>
<dbReference type="EMBL" id="GQ851913">
    <property type="protein sequence ID" value="ACX37432.1"/>
    <property type="molecule type" value="mRNA"/>
</dbReference>
<feature type="chain" id="PRO_5003007707" evidence="1">
    <location>
        <begin position="28"/>
        <end position="322"/>
    </location>
</feature>
<name>D0EL60_HALRU</name>
<feature type="signal peptide" evidence="1">
    <location>
        <begin position="1"/>
        <end position="27"/>
    </location>
</feature>
<gene>
    <name evidence="3" type="primary">VEZP22</name>
</gene>
<organism evidence="3">
    <name type="scientific">Haliotis rufescens</name>
    <name type="common">California red abalone</name>
    <dbReference type="NCBI Taxonomy" id="6454"/>
    <lineage>
        <taxon>Eukaryota</taxon>
        <taxon>Metazoa</taxon>
        <taxon>Spiralia</taxon>
        <taxon>Lophotrochozoa</taxon>
        <taxon>Mollusca</taxon>
        <taxon>Gastropoda</taxon>
        <taxon>Vetigastropoda</taxon>
        <taxon>Lepetellida</taxon>
        <taxon>Haliotoidea</taxon>
        <taxon>Haliotidae</taxon>
        <taxon>Haliotis</taxon>
    </lineage>
</organism>
<accession>D0EL60</accession>
<evidence type="ECO:0000259" key="2">
    <source>
        <dbReference type="Pfam" id="PF25272"/>
    </source>
</evidence>
<proteinExistence type="evidence at transcript level"/>
<evidence type="ECO:0000313" key="3">
    <source>
        <dbReference type="EMBL" id="ACX37432.1"/>
    </source>
</evidence>
<dbReference type="InterPro" id="IPR057371">
    <property type="entry name" value="VERL_C"/>
</dbReference>
<reference evidence="3" key="1">
    <citation type="journal article" date="2010" name="Mol. Biol. Evol.">
        <title>ZP domain proteins in the abalone egg coat include a paralog of VERL under positive selection that binds lysin and 18-kDa sperm proteins.</title>
        <authorList>
            <person name="Aagaard J.E."/>
            <person name="Vacquier V.D."/>
            <person name="Maccoss M.J."/>
            <person name="Swanson W.J."/>
        </authorList>
    </citation>
    <scope>NUCLEOTIDE SEQUENCE</scope>
</reference>
<keyword evidence="1" id="KW-0732">Signal</keyword>
<dbReference type="Pfam" id="PF25272">
    <property type="entry name" value="VERL_C"/>
    <property type="match status" value="1"/>
</dbReference>
<dbReference type="OrthoDB" id="6102839at2759"/>